<dbReference type="EMBL" id="CP139957">
    <property type="protein sequence ID" value="WPX08143.1"/>
    <property type="molecule type" value="Genomic_DNA"/>
</dbReference>
<feature type="transmembrane region" description="Helical" evidence="1">
    <location>
        <begin position="133"/>
        <end position="153"/>
    </location>
</feature>
<sequence>MADGIYLRALINPKYCFDIPTLKRALYDGEKAFEQELSNLSSAPELSDSELLSLNINDYTILHTSEYYYIVEKPRPFQQTAVYKVKKSVVTQLVKDKWVDGQKFINAPVVTEQSINTLAKKAKEKLKFELMRNYALSCLIILTISFAIAYRIIGFLDLEAEGERNCFLPDESTSKAPSA</sequence>
<keyword evidence="3" id="KW-1185">Reference proteome</keyword>
<organism evidence="2 3">
    <name type="scientific">Anaerocellum danielii</name>
    <dbReference type="NCBI Taxonomy" id="1387557"/>
    <lineage>
        <taxon>Bacteria</taxon>
        <taxon>Bacillati</taxon>
        <taxon>Bacillota</taxon>
        <taxon>Bacillota incertae sedis</taxon>
        <taxon>Caldicellulosiruptorales</taxon>
        <taxon>Caldicellulosiruptoraceae</taxon>
        <taxon>Anaerocellum</taxon>
    </lineage>
</organism>
<dbReference type="Proteomes" id="UP001322744">
    <property type="component" value="Chromosome"/>
</dbReference>
<proteinExistence type="predicted"/>
<evidence type="ECO:0000313" key="2">
    <source>
        <dbReference type="EMBL" id="WPX08143.1"/>
    </source>
</evidence>
<evidence type="ECO:0000313" key="3">
    <source>
        <dbReference type="Proteomes" id="UP001322744"/>
    </source>
</evidence>
<name>A0ABZ0U0K1_9FIRM</name>
<keyword evidence="1" id="KW-0812">Transmembrane</keyword>
<dbReference type="RefSeq" id="WP_045175448.1">
    <property type="nucleotide sequence ID" value="NZ_CP139957.1"/>
</dbReference>
<keyword evidence="1" id="KW-0472">Membrane</keyword>
<keyword evidence="1" id="KW-1133">Transmembrane helix</keyword>
<reference evidence="2 3" key="1">
    <citation type="submission" date="2023-12" db="EMBL/GenBank/DDBJ databases">
        <authorList>
            <person name="Manesh M.J.H."/>
            <person name="Bing R.G."/>
            <person name="Willard D.J."/>
            <person name="Kelly R.M."/>
        </authorList>
    </citation>
    <scope>NUCLEOTIDE SEQUENCE [LARGE SCALE GENOMIC DNA]</scope>
    <source>
        <strain evidence="2 3">DSM 8977</strain>
    </source>
</reference>
<protein>
    <submittedName>
        <fullName evidence="2">Uncharacterized protein</fullName>
    </submittedName>
</protein>
<accession>A0ABZ0U0K1</accession>
<gene>
    <name evidence="2" type="ORF">SOJ16_002008</name>
</gene>
<evidence type="ECO:0000256" key="1">
    <source>
        <dbReference type="SAM" id="Phobius"/>
    </source>
</evidence>